<organism evidence="1 2">
    <name type="scientific">Eimeria mitis</name>
    <dbReference type="NCBI Taxonomy" id="44415"/>
    <lineage>
        <taxon>Eukaryota</taxon>
        <taxon>Sar</taxon>
        <taxon>Alveolata</taxon>
        <taxon>Apicomplexa</taxon>
        <taxon>Conoidasida</taxon>
        <taxon>Coccidia</taxon>
        <taxon>Eucoccidiorida</taxon>
        <taxon>Eimeriorina</taxon>
        <taxon>Eimeriidae</taxon>
        <taxon>Eimeria</taxon>
    </lineage>
</organism>
<name>U6KFR6_9EIME</name>
<accession>U6KFR6</accession>
<dbReference type="OrthoDB" id="346063at2759"/>
<evidence type="ECO:0000313" key="1">
    <source>
        <dbReference type="EMBL" id="CDJ34318.1"/>
    </source>
</evidence>
<dbReference type="RefSeq" id="XP_013356881.1">
    <property type="nucleotide sequence ID" value="XM_013501427.1"/>
</dbReference>
<evidence type="ECO:0000313" key="2">
    <source>
        <dbReference type="Proteomes" id="UP000030744"/>
    </source>
</evidence>
<dbReference type="EMBL" id="HG686407">
    <property type="protein sequence ID" value="CDJ34318.1"/>
    <property type="molecule type" value="Genomic_DNA"/>
</dbReference>
<dbReference type="AlphaFoldDB" id="U6KFR6"/>
<proteinExistence type="predicted"/>
<gene>
    <name evidence="1" type="ORF">EMH_0089470</name>
</gene>
<dbReference type="InterPro" id="IPR021288">
    <property type="entry name" value="Surface_antigen"/>
</dbReference>
<dbReference type="Proteomes" id="UP000030744">
    <property type="component" value="Unassembled WGS sequence"/>
</dbReference>
<reference evidence="1" key="1">
    <citation type="submission" date="2013-10" db="EMBL/GenBank/DDBJ databases">
        <title>Genomic analysis of the causative agents of coccidiosis in chickens.</title>
        <authorList>
            <person name="Reid A.J."/>
            <person name="Blake D."/>
            <person name="Billington K."/>
            <person name="Browne H."/>
            <person name="Dunn M."/>
            <person name="Hung S."/>
            <person name="Kawahara F."/>
            <person name="Miranda-Saavedra D."/>
            <person name="Mourier T."/>
            <person name="Nagra H."/>
            <person name="Otto T.D."/>
            <person name="Rawlings N."/>
            <person name="Sanchez A."/>
            <person name="Sanders M."/>
            <person name="Subramaniam C."/>
            <person name="Tay Y."/>
            <person name="Dear P."/>
            <person name="Doerig C."/>
            <person name="Gruber A."/>
            <person name="Parkinson J."/>
            <person name="Shirley M."/>
            <person name="Wan K.L."/>
            <person name="Berriman M."/>
            <person name="Tomley F."/>
            <person name="Pain A."/>
        </authorList>
    </citation>
    <scope>NUCLEOTIDE SEQUENCE [LARGE SCALE GENOMIC DNA]</scope>
    <source>
        <strain evidence="1">Houghton</strain>
    </source>
</reference>
<protein>
    <submittedName>
        <fullName evidence="1">SAG family member</fullName>
    </submittedName>
</protein>
<sequence>MLFTGQRFVPVEGQSDKAVCLAEINGAREAAGLPHFTAAENKEIWPGTEEGDNTHWDPVCEALIAKDAEGAKVEKTSANGFKSGTYAFMALESDTPDCTAAVDHWKDAVSNFTSVPPPKTGEEEPYDKQHNISFVAMFNPSENASSASVVAPNLLVFAIAAIGLAAL</sequence>
<dbReference type="VEuPathDB" id="ToxoDB:EMH_0089470"/>
<keyword evidence="2" id="KW-1185">Reference proteome</keyword>
<dbReference type="Pfam" id="PF11054">
    <property type="entry name" value="Surface_antigen"/>
    <property type="match status" value="1"/>
</dbReference>
<dbReference type="GeneID" id="25383207"/>
<reference evidence="1" key="2">
    <citation type="submission" date="2013-10" db="EMBL/GenBank/DDBJ databases">
        <authorList>
            <person name="Aslett M."/>
        </authorList>
    </citation>
    <scope>NUCLEOTIDE SEQUENCE [LARGE SCALE GENOMIC DNA]</scope>
    <source>
        <strain evidence="1">Houghton</strain>
    </source>
</reference>